<feature type="region of interest" description="Disordered" evidence="1">
    <location>
        <begin position="1"/>
        <end position="102"/>
    </location>
</feature>
<name>D1BII6_SANKS</name>
<dbReference type="EMBL" id="CP001819">
    <property type="protein sequence ID" value="ACZ22163.1"/>
    <property type="molecule type" value="Genomic_DNA"/>
</dbReference>
<evidence type="ECO:0000256" key="1">
    <source>
        <dbReference type="SAM" id="MobiDB-lite"/>
    </source>
</evidence>
<dbReference type="RefSeq" id="WP_012867232.1">
    <property type="nucleotide sequence ID" value="NC_013521.1"/>
</dbReference>
<dbReference type="STRING" id="446469.Sked_22480"/>
<feature type="transmembrane region" description="Helical" evidence="2">
    <location>
        <begin position="107"/>
        <end position="130"/>
    </location>
</feature>
<evidence type="ECO:0000313" key="4">
    <source>
        <dbReference type="Proteomes" id="UP000000322"/>
    </source>
</evidence>
<gene>
    <name evidence="3" type="ordered locus">Sked_22480</name>
</gene>
<keyword evidence="2" id="KW-0472">Membrane</keyword>
<keyword evidence="2" id="KW-1133">Transmembrane helix</keyword>
<dbReference type="Proteomes" id="UP000000322">
    <property type="component" value="Chromosome"/>
</dbReference>
<feature type="compositionally biased region" description="Basic and acidic residues" evidence="1">
    <location>
        <begin position="1"/>
        <end position="11"/>
    </location>
</feature>
<keyword evidence="4" id="KW-1185">Reference proteome</keyword>
<dbReference type="AlphaFoldDB" id="D1BII6"/>
<dbReference type="eggNOG" id="ENOG5033DFN">
    <property type="taxonomic scope" value="Bacteria"/>
</dbReference>
<reference evidence="3 4" key="1">
    <citation type="journal article" date="2009" name="Stand. Genomic Sci.">
        <title>Complete genome sequence of Sanguibacter keddieii type strain (ST-74).</title>
        <authorList>
            <person name="Ivanova N."/>
            <person name="Sikorski J."/>
            <person name="Sims D."/>
            <person name="Brettin T."/>
            <person name="Detter J.C."/>
            <person name="Han C."/>
            <person name="Lapidus A."/>
            <person name="Copeland A."/>
            <person name="Glavina Del Rio T."/>
            <person name="Nolan M."/>
            <person name="Chen F."/>
            <person name="Lucas S."/>
            <person name="Tice H."/>
            <person name="Cheng J.F."/>
            <person name="Bruce D."/>
            <person name="Goodwin L."/>
            <person name="Pitluck S."/>
            <person name="Pati A."/>
            <person name="Mavromatis K."/>
            <person name="Chen A."/>
            <person name="Palaniappan K."/>
            <person name="D'haeseleer P."/>
            <person name="Chain P."/>
            <person name="Bristow J."/>
            <person name="Eisen J.A."/>
            <person name="Markowitz V."/>
            <person name="Hugenholtz P."/>
            <person name="Goker M."/>
            <person name="Pukall R."/>
            <person name="Klenk H.P."/>
            <person name="Kyrpides N.C."/>
        </authorList>
    </citation>
    <scope>NUCLEOTIDE SEQUENCE [LARGE SCALE GENOMIC DNA]</scope>
    <source>
        <strain evidence="4">ATCC 51767 / DSM 10542 / NCFB 3025 / ST-74</strain>
    </source>
</reference>
<dbReference type="HOGENOM" id="CLU_1022678_0_0_11"/>
<accession>D1BII6</accession>
<evidence type="ECO:0000313" key="3">
    <source>
        <dbReference type="EMBL" id="ACZ22163.1"/>
    </source>
</evidence>
<proteinExistence type="predicted"/>
<protein>
    <submittedName>
        <fullName evidence="3">Uncharacterized protein</fullName>
    </submittedName>
</protein>
<evidence type="ECO:0000256" key="2">
    <source>
        <dbReference type="SAM" id="Phobius"/>
    </source>
</evidence>
<feature type="compositionally biased region" description="Low complexity" evidence="1">
    <location>
        <begin position="82"/>
        <end position="93"/>
    </location>
</feature>
<sequence>MSSPGEDRADGTDAVPPSFPPAARTRTSGHVAAEARTPVEPALHPDDVRSGSPRSGEAQSDDAPLADHLVLDDVANEPEPAPADASSAPTGPGTAHHLERPRRRRGATVAIVLLSVVLVAALAGGGYLGVLSHQWNERSGEWEAQSRELGQRVADLTTDLEGITGDLTSTRDQLTTAQQRITELADEKAQVGDDRESQRIAVSDFQAVAEAAVDVSSKMGDCVTAQTSLLGFLSAPDSTTPEGLQQATDDTNSICKVAIDSYNALQRDLSQQ</sequence>
<keyword evidence="2" id="KW-0812">Transmembrane</keyword>
<dbReference type="OrthoDB" id="5144977at2"/>
<organism evidence="3 4">
    <name type="scientific">Sanguibacter keddieii (strain ATCC 51767 / DSM 10542 / NCFB 3025 / ST-74)</name>
    <dbReference type="NCBI Taxonomy" id="446469"/>
    <lineage>
        <taxon>Bacteria</taxon>
        <taxon>Bacillati</taxon>
        <taxon>Actinomycetota</taxon>
        <taxon>Actinomycetes</taxon>
        <taxon>Micrococcales</taxon>
        <taxon>Sanguibacteraceae</taxon>
        <taxon>Sanguibacter</taxon>
    </lineage>
</organism>
<dbReference type="KEGG" id="ske:Sked_22480"/>